<keyword evidence="1" id="KW-0472">Membrane</keyword>
<accession>X1S1R0</accession>
<evidence type="ECO:0000256" key="1">
    <source>
        <dbReference type="SAM" id="Phobius"/>
    </source>
</evidence>
<reference evidence="2" key="1">
    <citation type="journal article" date="2014" name="Front. Microbiol.">
        <title>High frequency of phylogenetically diverse reductive dehalogenase-homologous genes in deep subseafloor sedimentary metagenomes.</title>
        <authorList>
            <person name="Kawai M."/>
            <person name="Futagami T."/>
            <person name="Toyoda A."/>
            <person name="Takaki Y."/>
            <person name="Nishi S."/>
            <person name="Hori S."/>
            <person name="Arai W."/>
            <person name="Tsubouchi T."/>
            <person name="Morono Y."/>
            <person name="Uchiyama I."/>
            <person name="Ito T."/>
            <person name="Fujiyama A."/>
            <person name="Inagaki F."/>
            <person name="Takami H."/>
        </authorList>
    </citation>
    <scope>NUCLEOTIDE SEQUENCE</scope>
    <source>
        <strain evidence="2">Expedition CK06-06</strain>
    </source>
</reference>
<organism evidence="2">
    <name type="scientific">marine sediment metagenome</name>
    <dbReference type="NCBI Taxonomy" id="412755"/>
    <lineage>
        <taxon>unclassified sequences</taxon>
        <taxon>metagenomes</taxon>
        <taxon>ecological metagenomes</taxon>
    </lineage>
</organism>
<feature type="non-terminal residue" evidence="2">
    <location>
        <position position="1"/>
    </location>
</feature>
<evidence type="ECO:0000313" key="2">
    <source>
        <dbReference type="EMBL" id="GAI73101.1"/>
    </source>
</evidence>
<protein>
    <submittedName>
        <fullName evidence="2">Uncharacterized protein</fullName>
    </submittedName>
</protein>
<name>X1S1R0_9ZZZZ</name>
<gene>
    <name evidence="2" type="ORF">S12H4_23742</name>
</gene>
<proteinExistence type="predicted"/>
<keyword evidence="1" id="KW-1133">Transmembrane helix</keyword>
<comment type="caution">
    <text evidence="2">The sequence shown here is derived from an EMBL/GenBank/DDBJ whole genome shotgun (WGS) entry which is preliminary data.</text>
</comment>
<feature type="transmembrane region" description="Helical" evidence="1">
    <location>
        <begin position="17"/>
        <end position="36"/>
    </location>
</feature>
<sequence>LISAELFKLRKRSMTRVLLFVLIGIMVVLYLVLLAVSKVAIPAHDPQEIGGIQNLLGLPVAWSDRWYVG</sequence>
<dbReference type="AlphaFoldDB" id="X1S1R0"/>
<dbReference type="EMBL" id="BARW01012685">
    <property type="protein sequence ID" value="GAI73101.1"/>
    <property type="molecule type" value="Genomic_DNA"/>
</dbReference>
<keyword evidence="1" id="KW-0812">Transmembrane</keyword>